<dbReference type="GO" id="GO:0016491">
    <property type="term" value="F:oxidoreductase activity"/>
    <property type="evidence" value="ECO:0007669"/>
    <property type="project" value="UniProtKB-KW"/>
</dbReference>
<sequence>MLKPYHRQIPLYTLEGVRDAHVSPHAFTSGDKLGLSMLRFQREPSEDVVLIIHGLTTSTDMFIMPEHYNLVSYLLDHGFPDVWTLDFRMSNRFPYNLQRQRFDMDDIAAFDFPAAIAELRAQVGPDARIHVICHCLGAVSFMMSLFGRAVTGITSVIANSVALTPRVPNWSKVKLWMAPFFLEQLAGMPYLNAAGAEEGGLSRNKLLAKVAGLIHRECDVPACHTLSLMWGTGFPALYSHENLQPVTHERGGDLYGATGFHYYRHVRKMVKAGGAVKYDRRKSSLSHLPDDYFQYAKDIQTPVLFYTGADNHVFTDSNIVCHQRLETLVPGRHALRVVSGYGHQDVFMGKDCHRDVFPHFVSWLEKHRGTRSRPLRFVPSPRPAEPPSAHAH</sequence>
<evidence type="ECO:0000256" key="1">
    <source>
        <dbReference type="ARBA" id="ARBA00001974"/>
    </source>
</evidence>
<evidence type="ECO:0000256" key="3">
    <source>
        <dbReference type="ARBA" id="ARBA00022630"/>
    </source>
</evidence>
<gene>
    <name evidence="7" type="ORF">D7X12_00005</name>
</gene>
<evidence type="ECO:0000313" key="7">
    <source>
        <dbReference type="EMBL" id="RKH48363.1"/>
    </source>
</evidence>
<dbReference type="Gene3D" id="3.40.50.1820">
    <property type="entry name" value="alpha/beta hydrolase"/>
    <property type="match status" value="1"/>
</dbReference>
<evidence type="ECO:0000256" key="2">
    <source>
        <dbReference type="ARBA" id="ARBA00010790"/>
    </source>
</evidence>
<accession>A0A3A8NWA6</accession>
<dbReference type="PANTHER" id="PTHR47470:SF1">
    <property type="entry name" value="FAD-DEPENDENT OXIDOREDUCTASE 2 FAD BINDING DOMAIN-CONTAINING PROTEIN"/>
    <property type="match status" value="1"/>
</dbReference>
<organism evidence="7 8">
    <name type="scientific">Corallococcus sicarius</name>
    <dbReference type="NCBI Taxonomy" id="2316726"/>
    <lineage>
        <taxon>Bacteria</taxon>
        <taxon>Pseudomonadati</taxon>
        <taxon>Myxococcota</taxon>
        <taxon>Myxococcia</taxon>
        <taxon>Myxococcales</taxon>
        <taxon>Cystobacterineae</taxon>
        <taxon>Myxococcaceae</taxon>
        <taxon>Corallococcus</taxon>
    </lineage>
</organism>
<comment type="caution">
    <text evidence="7">The sequence shown here is derived from an EMBL/GenBank/DDBJ whole genome shotgun (WGS) entry which is preliminary data.</text>
</comment>
<dbReference type="RefSeq" id="WP_120623203.1">
    <property type="nucleotide sequence ID" value="NZ_RAWG01000001.1"/>
</dbReference>
<dbReference type="Pfam" id="PF12697">
    <property type="entry name" value="Abhydrolase_6"/>
    <property type="match status" value="1"/>
</dbReference>
<keyword evidence="3" id="KW-0285">Flavoprotein</keyword>
<dbReference type="Proteomes" id="UP000273405">
    <property type="component" value="Unassembled WGS sequence"/>
</dbReference>
<evidence type="ECO:0000256" key="5">
    <source>
        <dbReference type="ARBA" id="ARBA00023002"/>
    </source>
</evidence>
<evidence type="ECO:0000256" key="4">
    <source>
        <dbReference type="ARBA" id="ARBA00022827"/>
    </source>
</evidence>
<keyword evidence="8" id="KW-1185">Reference proteome</keyword>
<proteinExistence type="inferred from homology"/>
<dbReference type="AlphaFoldDB" id="A0A3A8NWA6"/>
<dbReference type="EMBL" id="RAWG01000001">
    <property type="protein sequence ID" value="RKH48363.1"/>
    <property type="molecule type" value="Genomic_DNA"/>
</dbReference>
<comment type="cofactor">
    <cofactor evidence="1">
        <name>FAD</name>
        <dbReference type="ChEBI" id="CHEBI:57692"/>
    </cofactor>
</comment>
<dbReference type="InterPro" id="IPR052542">
    <property type="entry name" value="Cholesterol_Oxidase"/>
</dbReference>
<keyword evidence="5" id="KW-0560">Oxidoreductase</keyword>
<dbReference type="InterPro" id="IPR029058">
    <property type="entry name" value="AB_hydrolase_fold"/>
</dbReference>
<reference evidence="8" key="1">
    <citation type="submission" date="2018-09" db="EMBL/GenBank/DDBJ databases">
        <authorList>
            <person name="Livingstone P.G."/>
            <person name="Whitworth D.E."/>
        </authorList>
    </citation>
    <scope>NUCLEOTIDE SEQUENCE [LARGE SCALE GENOMIC DNA]</scope>
    <source>
        <strain evidence="8">CA040B</strain>
    </source>
</reference>
<dbReference type="SUPFAM" id="SSF53474">
    <property type="entry name" value="alpha/beta-Hydrolases"/>
    <property type="match status" value="1"/>
</dbReference>
<dbReference type="InterPro" id="IPR000073">
    <property type="entry name" value="AB_hydrolase_1"/>
</dbReference>
<keyword evidence="4" id="KW-0274">FAD</keyword>
<comment type="similarity">
    <text evidence="2">Belongs to the GMC oxidoreductase family.</text>
</comment>
<dbReference type="GO" id="GO:0016787">
    <property type="term" value="F:hydrolase activity"/>
    <property type="evidence" value="ECO:0007669"/>
    <property type="project" value="UniProtKB-KW"/>
</dbReference>
<dbReference type="OrthoDB" id="9787779at2"/>
<evidence type="ECO:0000259" key="6">
    <source>
        <dbReference type="Pfam" id="PF12697"/>
    </source>
</evidence>
<keyword evidence="7" id="KW-0378">Hydrolase</keyword>
<protein>
    <submittedName>
        <fullName evidence="7">Alpha/beta fold hydrolase</fullName>
    </submittedName>
</protein>
<dbReference type="PANTHER" id="PTHR47470">
    <property type="entry name" value="CHOLESTEROL OXIDASE"/>
    <property type="match status" value="1"/>
</dbReference>
<name>A0A3A8NWA6_9BACT</name>
<evidence type="ECO:0000313" key="8">
    <source>
        <dbReference type="Proteomes" id="UP000273405"/>
    </source>
</evidence>
<feature type="domain" description="AB hydrolase-1" evidence="6">
    <location>
        <begin position="49"/>
        <end position="193"/>
    </location>
</feature>